<sequence>MKNKIDINIVTHEYRKVQQNMIVCPSCHYQQSKVPKRECCPQCGYNKLVVIEGEYKELQEKDINNYKEC</sequence>
<dbReference type="SUPFAM" id="SSF144206">
    <property type="entry name" value="NOB1 zinc finger-like"/>
    <property type="match status" value="1"/>
</dbReference>
<gene>
    <name evidence="1" type="ORF">LCGC14_2937520</name>
</gene>
<organism evidence="1">
    <name type="scientific">marine sediment metagenome</name>
    <dbReference type="NCBI Taxonomy" id="412755"/>
    <lineage>
        <taxon>unclassified sequences</taxon>
        <taxon>metagenomes</taxon>
        <taxon>ecological metagenomes</taxon>
    </lineage>
</organism>
<reference evidence="1" key="1">
    <citation type="journal article" date="2015" name="Nature">
        <title>Complex archaea that bridge the gap between prokaryotes and eukaryotes.</title>
        <authorList>
            <person name="Spang A."/>
            <person name="Saw J.H."/>
            <person name="Jorgensen S.L."/>
            <person name="Zaremba-Niedzwiedzka K."/>
            <person name="Martijn J."/>
            <person name="Lind A.E."/>
            <person name="van Eijk R."/>
            <person name="Schleper C."/>
            <person name="Guy L."/>
            <person name="Ettema T.J."/>
        </authorList>
    </citation>
    <scope>NUCLEOTIDE SEQUENCE</scope>
</reference>
<accession>A0A0F9AA19</accession>
<proteinExistence type="predicted"/>
<name>A0A0F9AA19_9ZZZZ</name>
<dbReference type="EMBL" id="LAZR01058821">
    <property type="protein sequence ID" value="KKK69091.1"/>
    <property type="molecule type" value="Genomic_DNA"/>
</dbReference>
<protein>
    <submittedName>
        <fullName evidence="1">Uncharacterized protein</fullName>
    </submittedName>
</protein>
<dbReference type="InterPro" id="IPR036283">
    <property type="entry name" value="NOB1_Zf-like_sf"/>
</dbReference>
<comment type="caution">
    <text evidence="1">The sequence shown here is derived from an EMBL/GenBank/DDBJ whole genome shotgun (WGS) entry which is preliminary data.</text>
</comment>
<evidence type="ECO:0000313" key="1">
    <source>
        <dbReference type="EMBL" id="KKK69091.1"/>
    </source>
</evidence>
<dbReference type="AlphaFoldDB" id="A0A0F9AA19"/>